<accession>C1HAG2</accession>
<dbReference type="VEuPathDB" id="FungiDB:PAAG_07616"/>
<organism evidence="7 8">
    <name type="scientific">Paracoccidioides lutzii (strain ATCC MYA-826 / Pb01)</name>
    <name type="common">Paracoccidioides brasiliensis</name>
    <dbReference type="NCBI Taxonomy" id="502779"/>
    <lineage>
        <taxon>Eukaryota</taxon>
        <taxon>Fungi</taxon>
        <taxon>Dikarya</taxon>
        <taxon>Ascomycota</taxon>
        <taxon>Pezizomycotina</taxon>
        <taxon>Eurotiomycetes</taxon>
        <taxon>Eurotiomycetidae</taxon>
        <taxon>Onygenales</taxon>
        <taxon>Ajellomycetaceae</taxon>
        <taxon>Paracoccidioides</taxon>
    </lineage>
</organism>
<keyword evidence="3 5" id="KW-0378">Hydrolase</keyword>
<dbReference type="InterPro" id="IPR012341">
    <property type="entry name" value="6hp_glycosidase-like_sf"/>
</dbReference>
<evidence type="ECO:0000313" key="8">
    <source>
        <dbReference type="Proteomes" id="UP000002059"/>
    </source>
</evidence>
<dbReference type="Proteomes" id="UP000002059">
    <property type="component" value="Partially assembled WGS sequence"/>
</dbReference>
<evidence type="ECO:0000256" key="5">
    <source>
        <dbReference type="RuleBase" id="RU361180"/>
    </source>
</evidence>
<dbReference type="OrthoDB" id="3542292at2759"/>
<dbReference type="STRING" id="502779.C1HAG2"/>
<dbReference type="InterPro" id="IPR018232">
    <property type="entry name" value="Glyco_hydro_37_CS"/>
</dbReference>
<dbReference type="RefSeq" id="XP_015700760.1">
    <property type="nucleotide sequence ID" value="XM_015846277.1"/>
</dbReference>
<gene>
    <name evidence="7" type="ORF">PAAG_07616</name>
</gene>
<comment type="similarity">
    <text evidence="2 5">Belongs to the glycosyl hydrolase 37 family.</text>
</comment>
<dbReference type="GO" id="GO:0004555">
    <property type="term" value="F:alpha,alpha-trehalase activity"/>
    <property type="evidence" value="ECO:0007669"/>
    <property type="project" value="UniProtKB-EC"/>
</dbReference>
<dbReference type="PROSITE" id="PS00928">
    <property type="entry name" value="TREHALASE_2"/>
    <property type="match status" value="1"/>
</dbReference>
<dbReference type="GO" id="GO:0005509">
    <property type="term" value="F:calcium ion binding"/>
    <property type="evidence" value="ECO:0007669"/>
    <property type="project" value="InterPro"/>
</dbReference>
<dbReference type="GO" id="GO:0005993">
    <property type="term" value="P:trehalose catabolic process"/>
    <property type="evidence" value="ECO:0007669"/>
    <property type="project" value="InterPro"/>
</dbReference>
<dbReference type="GO" id="GO:0005737">
    <property type="term" value="C:cytoplasm"/>
    <property type="evidence" value="ECO:0007669"/>
    <property type="project" value="InterPro"/>
</dbReference>
<reference evidence="7 8" key="1">
    <citation type="journal article" date="2011" name="PLoS Genet.">
        <title>Comparative genomic analysis of human fungal pathogens causing paracoccidioidomycosis.</title>
        <authorList>
            <person name="Desjardins C.A."/>
            <person name="Champion M.D."/>
            <person name="Holder J.W."/>
            <person name="Muszewska A."/>
            <person name="Goldberg J."/>
            <person name="Bailao A.M."/>
            <person name="Brigido M.M."/>
            <person name="Ferreira M.E."/>
            <person name="Garcia A.M."/>
            <person name="Grynberg M."/>
            <person name="Gujja S."/>
            <person name="Heiman D.I."/>
            <person name="Henn M.R."/>
            <person name="Kodira C.D."/>
            <person name="Leon-Narvaez H."/>
            <person name="Longo L.V."/>
            <person name="Ma L.J."/>
            <person name="Malavazi I."/>
            <person name="Matsuo A.L."/>
            <person name="Morais F.V."/>
            <person name="Pereira M."/>
            <person name="Rodriguez-Brito S."/>
            <person name="Sakthikumar S."/>
            <person name="Salem-Izacc S.M."/>
            <person name="Sykes S.M."/>
            <person name="Teixeira M.M."/>
            <person name="Vallejo M.C."/>
            <person name="Walter M.E."/>
            <person name="Yandava C."/>
            <person name="Young S."/>
            <person name="Zeng Q."/>
            <person name="Zucker J."/>
            <person name="Felipe M.S."/>
            <person name="Goldman G.H."/>
            <person name="Haas B.J."/>
            <person name="McEwen J.G."/>
            <person name="Nino-Vega G."/>
            <person name="Puccia R."/>
            <person name="San-Blas G."/>
            <person name="Soares C.M."/>
            <person name="Birren B.W."/>
            <person name="Cuomo C.A."/>
        </authorList>
    </citation>
    <scope>NUCLEOTIDE SEQUENCE [LARGE SCALE GENOMIC DNA]</scope>
    <source>
        <strain evidence="8">ATCC MYA-826 / Pb01</strain>
    </source>
</reference>
<dbReference type="Pfam" id="PF01204">
    <property type="entry name" value="Trehalase"/>
    <property type="match status" value="1"/>
</dbReference>
<keyword evidence="4 5" id="KW-0326">Glycosidase</keyword>
<evidence type="ECO:0000259" key="6">
    <source>
        <dbReference type="Pfam" id="PF07492"/>
    </source>
</evidence>
<feature type="domain" description="Neutral trehalase Ca2+ binding" evidence="6">
    <location>
        <begin position="138"/>
        <end position="167"/>
    </location>
</feature>
<dbReference type="EMBL" id="KN294017">
    <property type="protein sequence ID" value="EEH37335.2"/>
    <property type="molecule type" value="Genomic_DNA"/>
</dbReference>
<proteinExistence type="inferred from homology"/>
<dbReference type="Pfam" id="PF07492">
    <property type="entry name" value="Trehalase_Ca-bi"/>
    <property type="match status" value="1"/>
</dbReference>
<dbReference type="PRINTS" id="PR00744">
    <property type="entry name" value="GLHYDRLASE37"/>
</dbReference>
<dbReference type="KEGG" id="pbl:PAAG_07616"/>
<evidence type="ECO:0000256" key="3">
    <source>
        <dbReference type="ARBA" id="ARBA00022801"/>
    </source>
</evidence>
<dbReference type="OMA" id="QYWNNLT"/>
<protein>
    <recommendedName>
        <fullName evidence="5">Trehalase</fullName>
        <ecNumber evidence="5">3.2.1.28</ecNumber>
    </recommendedName>
    <alternativeName>
        <fullName evidence="5">Alpha-trehalose glucohydrolase</fullName>
    </alternativeName>
</protein>
<dbReference type="PANTHER" id="PTHR23403:SF6">
    <property type="entry name" value="CYTOSOLIC NEUTRAL TREHALASE-RELATED"/>
    <property type="match status" value="1"/>
</dbReference>
<evidence type="ECO:0000256" key="4">
    <source>
        <dbReference type="ARBA" id="ARBA00023295"/>
    </source>
</evidence>
<name>C1HAG2_PARBA</name>
<dbReference type="eggNOG" id="KOG0602">
    <property type="taxonomic scope" value="Eukaryota"/>
</dbReference>
<keyword evidence="8" id="KW-1185">Reference proteome</keyword>
<evidence type="ECO:0000313" key="7">
    <source>
        <dbReference type="EMBL" id="EEH37335.2"/>
    </source>
</evidence>
<dbReference type="InterPro" id="IPR001661">
    <property type="entry name" value="Glyco_hydro_37"/>
</dbReference>
<comment type="catalytic activity">
    <reaction evidence="1 5">
        <text>alpha,alpha-trehalose + H2O = alpha-D-glucose + beta-D-glucose</text>
        <dbReference type="Rhea" id="RHEA:32675"/>
        <dbReference type="ChEBI" id="CHEBI:15377"/>
        <dbReference type="ChEBI" id="CHEBI:15903"/>
        <dbReference type="ChEBI" id="CHEBI:16551"/>
        <dbReference type="ChEBI" id="CHEBI:17925"/>
        <dbReference type="EC" id="3.2.1.28"/>
    </reaction>
</comment>
<dbReference type="SUPFAM" id="SSF48208">
    <property type="entry name" value="Six-hairpin glycosidases"/>
    <property type="match status" value="1"/>
</dbReference>
<dbReference type="PROSITE" id="PS00927">
    <property type="entry name" value="TREHALASE_1"/>
    <property type="match status" value="1"/>
</dbReference>
<sequence>MEDSSTPLILPLTERALSHAAHVLRKCSSIVSSGVSSSRWAQSKNHPHHNGASFVHLHMFLLDDVFLVGFYTMDFESASANALRSQRSQNDFYRRAHAEEATVGFYCHYPLLLENLLTGNADEGSLPPVFKVWVDDAMENLLDQEDTDRNLQITVLDNGPKVVFLGTLLSDGGKTREIRGTYLLANLLEELHLTKGKRASKLIHFADVSEDPVSRINRKIKEQYWNNLTRRLDESMIEAAAPDPKDWNENQRPRIYVPYGEERLYNYYCKVSESKPQLNLQVQYLPHGEVTGEFVHSLRDRPGLLALEMDYSDPEKPRGLQFVVPGGRFNECYYWDSYFSCLGLLEAGRIDLAKDILRNFIFEVKNYGKIPNANRSYYLCRSQPPFLTDLAVRIFQALDNKDEAAEILKAGILAAIKEYFTVWMSEPRYDSTTGLSRFRPPGAGIPLEVEEGHFDAVLYKYAEKHGCTIPEFINKYNAGNWNEPELDQYFMHDRGVRESGHDTSYRFDQGCADLATVDLNCLLYKYETDLAWAIETVFNDNLPVPAEWQVPGMNGQIETSSSWFQRAQKRRERTNEYLWNPEQGMYFDFNTRTHQPTTYEYVTTLYPLWCGIASPEQAESLVTKALPKFECVGGLSTSTEKSRGPVSMPHRPPKQWDFPFGWAPHQILAWDGLKRYGYTHEMERLAYRWLQLMVRVAVNYHGAIVEKYDVTQLDNPTQVNAEYGNQGLDFKYANVEGFGWSNASFSYGLSLIQHKKIMVKALGLCVPYDDLRMETVHR</sequence>
<dbReference type="AlphaFoldDB" id="C1HAG2"/>
<dbReference type="GeneID" id="9093525"/>
<dbReference type="EC" id="3.2.1.28" evidence="5"/>
<dbReference type="HOGENOM" id="CLU_006451_1_1_1"/>
<evidence type="ECO:0000256" key="1">
    <source>
        <dbReference type="ARBA" id="ARBA00001576"/>
    </source>
</evidence>
<dbReference type="InterPro" id="IPR008928">
    <property type="entry name" value="6-hairpin_glycosidase_sf"/>
</dbReference>
<dbReference type="PANTHER" id="PTHR23403">
    <property type="entry name" value="TREHALASE"/>
    <property type="match status" value="1"/>
</dbReference>
<evidence type="ECO:0000256" key="2">
    <source>
        <dbReference type="ARBA" id="ARBA00005615"/>
    </source>
</evidence>
<dbReference type="Gene3D" id="1.50.10.10">
    <property type="match status" value="1"/>
</dbReference>
<dbReference type="InterPro" id="IPR011120">
    <property type="entry name" value="Trehalase_Ca-bd"/>
</dbReference>